<feature type="active site" evidence="10">
    <location>
        <position position="243"/>
    </location>
</feature>
<gene>
    <name evidence="13" type="primary">xerD</name>
    <name evidence="10" type="synonym">xerC</name>
    <name evidence="13" type="ORF">H9872_10740</name>
</gene>
<evidence type="ECO:0000256" key="7">
    <source>
        <dbReference type="ARBA" id="ARBA00023125"/>
    </source>
</evidence>
<dbReference type="Pfam" id="PF02899">
    <property type="entry name" value="Phage_int_SAM_1"/>
    <property type="match status" value="1"/>
</dbReference>
<dbReference type="NCBIfam" id="NF001399">
    <property type="entry name" value="PRK00283.1"/>
    <property type="match status" value="1"/>
</dbReference>
<keyword evidence="8 10" id="KW-0233">DNA recombination</keyword>
<dbReference type="GO" id="GO:0009037">
    <property type="term" value="F:tyrosine-based site-specific recombinase activity"/>
    <property type="evidence" value="ECO:0007669"/>
    <property type="project" value="UniProtKB-UniRule"/>
</dbReference>
<sequence>MEENITSFLYYLEHIKGASNNTVQSYERDLKYLEIYLKNKRQAKIDQLEEADIEAYLEDLKINHKSAATISRTLAAIRAFYQYLVKENKLSENPAKRIALPKIEKKAPRILSQEQITCLLEQPNRKDTKGIRDRAMLELLYATGIRVSELISLKVTDINLQQGYIICRDSQKERTIPIGKTAIAALQVYLGEVRHILLRDSNDKTLFVNCNGYPMTRQGFWKILKIYSHAAHISEEITPHMLRHSFAAHLVQNGANLKSVQQMLGHSDISTTQVYMHLNKETEELMDVYQKSHPRA</sequence>
<evidence type="ECO:0000256" key="2">
    <source>
        <dbReference type="ARBA" id="ARBA00010450"/>
    </source>
</evidence>
<proteinExistence type="inferred from homology"/>
<dbReference type="Gene3D" id="1.10.150.130">
    <property type="match status" value="1"/>
</dbReference>
<dbReference type="InterPro" id="IPR011932">
    <property type="entry name" value="Recomb_XerD"/>
</dbReference>
<reference evidence="13" key="2">
    <citation type="submission" date="2021-04" db="EMBL/GenBank/DDBJ databases">
        <authorList>
            <person name="Gilroy R."/>
        </authorList>
    </citation>
    <scope>NUCLEOTIDE SEQUENCE</scope>
    <source>
        <strain evidence="13">B5-657</strain>
    </source>
</reference>
<comment type="caution">
    <text evidence="10">Lacks conserved residue(s) required for the propagation of feature annotation.</text>
</comment>
<dbReference type="InterPro" id="IPR004107">
    <property type="entry name" value="Integrase_SAM-like_N"/>
</dbReference>
<feature type="domain" description="Core-binding (CB)" evidence="12">
    <location>
        <begin position="1"/>
        <end position="85"/>
    </location>
</feature>
<dbReference type="PANTHER" id="PTHR30349">
    <property type="entry name" value="PHAGE INTEGRASE-RELATED"/>
    <property type="match status" value="1"/>
</dbReference>
<dbReference type="HAMAP" id="MF_01808">
    <property type="entry name" value="Recomb_XerC_XerD"/>
    <property type="match status" value="1"/>
</dbReference>
<evidence type="ECO:0000259" key="12">
    <source>
        <dbReference type="PROSITE" id="PS51900"/>
    </source>
</evidence>
<dbReference type="PANTHER" id="PTHR30349:SF81">
    <property type="entry name" value="TYROSINE RECOMBINASE XERC"/>
    <property type="match status" value="1"/>
</dbReference>
<comment type="similarity">
    <text evidence="2">Belongs to the 'phage' integrase family. XerD subfamily.</text>
</comment>
<dbReference type="InterPro" id="IPR002104">
    <property type="entry name" value="Integrase_catalytic"/>
</dbReference>
<dbReference type="PROSITE" id="PS51898">
    <property type="entry name" value="TYR_RECOMBINASE"/>
    <property type="match status" value="1"/>
</dbReference>
<evidence type="ECO:0000256" key="1">
    <source>
        <dbReference type="ARBA" id="ARBA00004496"/>
    </source>
</evidence>
<organism evidence="13 14">
    <name type="scientific">Candidatus Cellulosilyticum pullistercoris</name>
    <dbReference type="NCBI Taxonomy" id="2838521"/>
    <lineage>
        <taxon>Bacteria</taxon>
        <taxon>Bacillati</taxon>
        <taxon>Bacillota</taxon>
        <taxon>Clostridia</taxon>
        <taxon>Lachnospirales</taxon>
        <taxon>Cellulosilyticaceae</taxon>
        <taxon>Cellulosilyticum</taxon>
    </lineage>
</organism>
<dbReference type="NCBIfam" id="TIGR02225">
    <property type="entry name" value="recomb_XerD"/>
    <property type="match status" value="1"/>
</dbReference>
<dbReference type="NCBIfam" id="NF040815">
    <property type="entry name" value="recomb_XerA_Arch"/>
    <property type="match status" value="1"/>
</dbReference>
<feature type="active site" evidence="10">
    <location>
        <position position="146"/>
    </location>
</feature>
<dbReference type="AlphaFoldDB" id="A0A9E2KER0"/>
<comment type="similarity">
    <text evidence="10">Belongs to the 'phage' integrase family. XerC subfamily.</text>
</comment>
<feature type="active site" evidence="10">
    <location>
        <position position="266"/>
    </location>
</feature>
<dbReference type="GO" id="GO:0006313">
    <property type="term" value="P:DNA transposition"/>
    <property type="evidence" value="ECO:0007669"/>
    <property type="project" value="UniProtKB-UniRule"/>
</dbReference>
<evidence type="ECO:0000256" key="3">
    <source>
        <dbReference type="ARBA" id="ARBA00022490"/>
    </source>
</evidence>
<comment type="subunit">
    <text evidence="10">Forms a cyclic heterotetrameric complex composed of two molecules of XerC and two molecules of XerD.</text>
</comment>
<dbReference type="GO" id="GO:0051301">
    <property type="term" value="P:cell division"/>
    <property type="evidence" value="ECO:0007669"/>
    <property type="project" value="UniProtKB-KW"/>
</dbReference>
<keyword evidence="6 10" id="KW-0229">DNA integration</keyword>
<dbReference type="EMBL" id="JAHLFQ010000253">
    <property type="protein sequence ID" value="MBU3805213.1"/>
    <property type="molecule type" value="Genomic_DNA"/>
</dbReference>
<keyword evidence="5 10" id="KW-0159">Chromosome partition</keyword>
<name>A0A9E2KER0_9FIRM</name>
<keyword evidence="9 10" id="KW-0131">Cell cycle</keyword>
<dbReference type="InterPro" id="IPR050090">
    <property type="entry name" value="Tyrosine_recombinase_XerCD"/>
</dbReference>
<evidence type="ECO:0000259" key="11">
    <source>
        <dbReference type="PROSITE" id="PS51898"/>
    </source>
</evidence>
<keyword evidence="4 10" id="KW-0132">Cell division</keyword>
<protein>
    <recommendedName>
        <fullName evidence="10">Tyrosine recombinase XerC</fullName>
    </recommendedName>
</protein>
<feature type="active site" evidence="10">
    <location>
        <position position="240"/>
    </location>
</feature>
<evidence type="ECO:0000313" key="13">
    <source>
        <dbReference type="EMBL" id="MBU3805213.1"/>
    </source>
</evidence>
<comment type="caution">
    <text evidence="13">The sequence shown here is derived from an EMBL/GenBank/DDBJ whole genome shotgun (WGS) entry which is preliminary data.</text>
</comment>
<dbReference type="GO" id="GO:0005737">
    <property type="term" value="C:cytoplasm"/>
    <property type="evidence" value="ECO:0007669"/>
    <property type="project" value="UniProtKB-SubCell"/>
</dbReference>
<feature type="active site" description="O-(3'-phospho-DNA)-tyrosine intermediate" evidence="10">
    <location>
        <position position="275"/>
    </location>
</feature>
<keyword evidence="7 10" id="KW-0238">DNA-binding</keyword>
<dbReference type="PROSITE" id="PS51900">
    <property type="entry name" value="CB"/>
    <property type="match status" value="1"/>
</dbReference>
<evidence type="ECO:0000313" key="14">
    <source>
        <dbReference type="Proteomes" id="UP000824229"/>
    </source>
</evidence>
<evidence type="ECO:0000256" key="5">
    <source>
        <dbReference type="ARBA" id="ARBA00022829"/>
    </source>
</evidence>
<dbReference type="SUPFAM" id="SSF56349">
    <property type="entry name" value="DNA breaking-rejoining enzymes"/>
    <property type="match status" value="1"/>
</dbReference>
<dbReference type="GO" id="GO:0007059">
    <property type="term" value="P:chromosome segregation"/>
    <property type="evidence" value="ECO:0007669"/>
    <property type="project" value="UniProtKB-UniRule"/>
</dbReference>
<evidence type="ECO:0000256" key="4">
    <source>
        <dbReference type="ARBA" id="ARBA00022618"/>
    </source>
</evidence>
<evidence type="ECO:0000256" key="6">
    <source>
        <dbReference type="ARBA" id="ARBA00022908"/>
    </source>
</evidence>
<feature type="domain" description="Tyr recombinase" evidence="11">
    <location>
        <begin position="106"/>
        <end position="290"/>
    </location>
</feature>
<comment type="function">
    <text evidence="10">Site-specific tyrosine recombinase, which acts by catalyzing the cutting and rejoining of the recombining DNA molecules. The XerC-XerD complex is essential to convert dimers of the bacterial chromosome into monomers to permit their segregation at cell division. It also contributes to the segregational stability of plasmids.</text>
</comment>
<dbReference type="Proteomes" id="UP000824229">
    <property type="component" value="Unassembled WGS sequence"/>
</dbReference>
<dbReference type="Pfam" id="PF00589">
    <property type="entry name" value="Phage_integrase"/>
    <property type="match status" value="1"/>
</dbReference>
<dbReference type="GO" id="GO:0003677">
    <property type="term" value="F:DNA binding"/>
    <property type="evidence" value="ECO:0007669"/>
    <property type="project" value="UniProtKB-UniRule"/>
</dbReference>
<reference evidence="13" key="1">
    <citation type="journal article" date="2021" name="PeerJ">
        <title>Extensive microbial diversity within the chicken gut microbiome revealed by metagenomics and culture.</title>
        <authorList>
            <person name="Gilroy R."/>
            <person name="Ravi A."/>
            <person name="Getino M."/>
            <person name="Pursley I."/>
            <person name="Horton D.L."/>
            <person name="Alikhan N.F."/>
            <person name="Baker D."/>
            <person name="Gharbi K."/>
            <person name="Hall N."/>
            <person name="Watson M."/>
            <person name="Adriaenssens E.M."/>
            <person name="Foster-Nyarko E."/>
            <person name="Jarju S."/>
            <person name="Secka A."/>
            <person name="Antonio M."/>
            <person name="Oren A."/>
            <person name="Chaudhuri R.R."/>
            <person name="La Ragione R."/>
            <person name="Hildebrand F."/>
            <person name="Pallen M.J."/>
        </authorList>
    </citation>
    <scope>NUCLEOTIDE SEQUENCE</scope>
    <source>
        <strain evidence="13">B5-657</strain>
    </source>
</reference>
<evidence type="ECO:0000256" key="8">
    <source>
        <dbReference type="ARBA" id="ARBA00023172"/>
    </source>
</evidence>
<evidence type="ECO:0000256" key="9">
    <source>
        <dbReference type="ARBA" id="ARBA00023306"/>
    </source>
</evidence>
<dbReference type="InterPro" id="IPR044068">
    <property type="entry name" value="CB"/>
</dbReference>
<dbReference type="InterPro" id="IPR010998">
    <property type="entry name" value="Integrase_recombinase_N"/>
</dbReference>
<dbReference type="InterPro" id="IPR023009">
    <property type="entry name" value="Tyrosine_recombinase_XerC/XerD"/>
</dbReference>
<keyword evidence="3 10" id="KW-0963">Cytoplasm</keyword>
<dbReference type="InterPro" id="IPR013762">
    <property type="entry name" value="Integrase-like_cat_sf"/>
</dbReference>
<evidence type="ECO:0000256" key="10">
    <source>
        <dbReference type="HAMAP-Rule" id="MF_01808"/>
    </source>
</evidence>
<dbReference type="Gene3D" id="1.10.443.10">
    <property type="entry name" value="Intergrase catalytic core"/>
    <property type="match status" value="1"/>
</dbReference>
<accession>A0A9E2KER0</accession>
<dbReference type="CDD" id="cd00798">
    <property type="entry name" value="INT_XerDC_C"/>
    <property type="match status" value="1"/>
</dbReference>
<comment type="subcellular location">
    <subcellularLocation>
        <location evidence="1 10">Cytoplasm</location>
    </subcellularLocation>
</comment>
<dbReference type="InterPro" id="IPR011010">
    <property type="entry name" value="DNA_brk_join_enz"/>
</dbReference>